<evidence type="ECO:0000313" key="2">
    <source>
        <dbReference type="EMBL" id="QEG21505.1"/>
    </source>
</evidence>
<dbReference type="EMBL" id="CP042912">
    <property type="protein sequence ID" value="QEG21505.1"/>
    <property type="molecule type" value="Genomic_DNA"/>
</dbReference>
<dbReference type="AlphaFoldDB" id="A0A5B9P8H3"/>
<dbReference type="Proteomes" id="UP000322214">
    <property type="component" value="Chromosome"/>
</dbReference>
<feature type="signal peptide" evidence="1">
    <location>
        <begin position="1"/>
        <end position="21"/>
    </location>
</feature>
<sequence precursor="true">MKRMIALSLGCSFLLTPYGVAQETLELPKLATTTVASEVSVPDAGMVRHRTSPQRTSREILASSNIMDQQCSRTEVDGVITYDIIHDNKPLKMVIRPGGAIEMTIVRNFDSRNASDLPAEFREVKARFDAFPTKTVDGSRVRLNLEIETTYSFPDADKLKESRADLYRVYNLHMRPPIVTLSK</sequence>
<keyword evidence="3" id="KW-1185">Reference proteome</keyword>
<name>A0A5B9P8H3_9BACT</name>
<dbReference type="RefSeq" id="WP_075083137.1">
    <property type="nucleotide sequence ID" value="NZ_CP042912.1"/>
</dbReference>
<keyword evidence="1" id="KW-0732">Signal</keyword>
<dbReference type="KEGG" id="mff:MFFC18_13610"/>
<evidence type="ECO:0008006" key="4">
    <source>
        <dbReference type="Google" id="ProtNLM"/>
    </source>
</evidence>
<evidence type="ECO:0000313" key="3">
    <source>
        <dbReference type="Proteomes" id="UP000322214"/>
    </source>
</evidence>
<organism evidence="2 3">
    <name type="scientific">Mariniblastus fucicola</name>
    <dbReference type="NCBI Taxonomy" id="980251"/>
    <lineage>
        <taxon>Bacteria</taxon>
        <taxon>Pseudomonadati</taxon>
        <taxon>Planctomycetota</taxon>
        <taxon>Planctomycetia</taxon>
        <taxon>Pirellulales</taxon>
        <taxon>Pirellulaceae</taxon>
        <taxon>Mariniblastus</taxon>
    </lineage>
</organism>
<protein>
    <recommendedName>
        <fullName evidence="4">TonB C-terminal domain-containing protein</fullName>
    </recommendedName>
</protein>
<reference evidence="2 3" key="1">
    <citation type="submission" date="2019-08" db="EMBL/GenBank/DDBJ databases">
        <title>Deep-cultivation of Planctomycetes and their phenomic and genomic characterization uncovers novel biology.</title>
        <authorList>
            <person name="Wiegand S."/>
            <person name="Jogler M."/>
            <person name="Boedeker C."/>
            <person name="Pinto D."/>
            <person name="Vollmers J."/>
            <person name="Rivas-Marin E."/>
            <person name="Kohn T."/>
            <person name="Peeters S.H."/>
            <person name="Heuer A."/>
            <person name="Rast P."/>
            <person name="Oberbeckmann S."/>
            <person name="Bunk B."/>
            <person name="Jeske O."/>
            <person name="Meyerdierks A."/>
            <person name="Storesund J.E."/>
            <person name="Kallscheuer N."/>
            <person name="Luecker S."/>
            <person name="Lage O.M."/>
            <person name="Pohl T."/>
            <person name="Merkel B.J."/>
            <person name="Hornburger P."/>
            <person name="Mueller R.-W."/>
            <person name="Bruemmer F."/>
            <person name="Labrenz M."/>
            <person name="Spormann A.M."/>
            <person name="Op den Camp H."/>
            <person name="Overmann J."/>
            <person name="Amann R."/>
            <person name="Jetten M.S.M."/>
            <person name="Mascher T."/>
            <person name="Medema M.H."/>
            <person name="Devos D.P."/>
            <person name="Kaster A.-K."/>
            <person name="Ovreas L."/>
            <person name="Rohde M."/>
            <person name="Galperin M.Y."/>
            <person name="Jogler C."/>
        </authorList>
    </citation>
    <scope>NUCLEOTIDE SEQUENCE [LARGE SCALE GENOMIC DNA]</scope>
    <source>
        <strain evidence="2 3">FC18</strain>
    </source>
</reference>
<evidence type="ECO:0000256" key="1">
    <source>
        <dbReference type="SAM" id="SignalP"/>
    </source>
</evidence>
<proteinExistence type="predicted"/>
<accession>A0A5B9P8H3</accession>
<feature type="chain" id="PRO_5022669886" description="TonB C-terminal domain-containing protein" evidence="1">
    <location>
        <begin position="22"/>
        <end position="183"/>
    </location>
</feature>
<gene>
    <name evidence="2" type="ORF">MFFC18_13610</name>
</gene>
<dbReference type="STRING" id="980251.GCA_001642875_00334"/>